<reference evidence="2 3" key="1">
    <citation type="submission" date="2023-05" db="EMBL/GenBank/DDBJ databases">
        <title>Actinoplanes sp. NEAU-A12 genome sequencing.</title>
        <authorList>
            <person name="Wang Z.-S."/>
        </authorList>
    </citation>
    <scope>NUCLEOTIDE SEQUENCE [LARGE SCALE GENOMIC DNA]</scope>
    <source>
        <strain evidence="2 3">NEAU-A12</strain>
    </source>
</reference>
<keyword evidence="1" id="KW-0812">Transmembrane</keyword>
<feature type="transmembrane region" description="Helical" evidence="1">
    <location>
        <begin position="20"/>
        <end position="46"/>
    </location>
</feature>
<keyword evidence="3" id="KW-1185">Reference proteome</keyword>
<proteinExistence type="predicted"/>
<evidence type="ECO:0000313" key="2">
    <source>
        <dbReference type="EMBL" id="MDI6105866.1"/>
    </source>
</evidence>
<keyword evidence="1" id="KW-0472">Membrane</keyword>
<keyword evidence="1" id="KW-1133">Transmembrane helix</keyword>
<sequence>MAALVRVWQVFPFQFSTEPLVWALVARSVLGFALVAGVVAIVVQLVRLPHAVTDREH</sequence>
<evidence type="ECO:0000313" key="3">
    <source>
        <dbReference type="Proteomes" id="UP001241758"/>
    </source>
</evidence>
<evidence type="ECO:0000256" key="1">
    <source>
        <dbReference type="SAM" id="Phobius"/>
    </source>
</evidence>
<gene>
    <name evidence="2" type="ORF">QLQ12_45575</name>
</gene>
<organism evidence="2 3">
    <name type="scientific">Actinoplanes sandaracinus</name>
    <dbReference type="NCBI Taxonomy" id="3045177"/>
    <lineage>
        <taxon>Bacteria</taxon>
        <taxon>Bacillati</taxon>
        <taxon>Actinomycetota</taxon>
        <taxon>Actinomycetes</taxon>
        <taxon>Micromonosporales</taxon>
        <taxon>Micromonosporaceae</taxon>
        <taxon>Actinoplanes</taxon>
    </lineage>
</organism>
<accession>A0ABT6X1G5</accession>
<dbReference type="Proteomes" id="UP001241758">
    <property type="component" value="Unassembled WGS sequence"/>
</dbReference>
<comment type="caution">
    <text evidence="2">The sequence shown here is derived from an EMBL/GenBank/DDBJ whole genome shotgun (WGS) entry which is preliminary data.</text>
</comment>
<dbReference type="EMBL" id="JASCTH010000059">
    <property type="protein sequence ID" value="MDI6105866.1"/>
    <property type="molecule type" value="Genomic_DNA"/>
</dbReference>
<protein>
    <submittedName>
        <fullName evidence="2">Uncharacterized protein</fullName>
    </submittedName>
</protein>
<name>A0ABT6X1G5_9ACTN</name>